<dbReference type="AlphaFoldDB" id="A0A5M6IX27"/>
<reference evidence="1 2" key="1">
    <citation type="submission" date="2019-09" db="EMBL/GenBank/DDBJ databases">
        <title>Genome sequence of Rhodovastum atsumiense, a diverse member of the Acetobacteraceae family of non-sulfur purple photosynthetic bacteria.</title>
        <authorList>
            <person name="Meyer T."/>
            <person name="Kyndt J."/>
        </authorList>
    </citation>
    <scope>NUCLEOTIDE SEQUENCE [LARGE SCALE GENOMIC DNA]</scope>
    <source>
        <strain evidence="1 2">DSM 21279</strain>
    </source>
</reference>
<dbReference type="Proteomes" id="UP000325255">
    <property type="component" value="Unassembled WGS sequence"/>
</dbReference>
<dbReference type="RefSeq" id="WP_150040935.1">
    <property type="nucleotide sequence ID" value="NZ_OW485601.1"/>
</dbReference>
<name>A0A5M6IX27_9PROT</name>
<protein>
    <submittedName>
        <fullName evidence="1">Uncharacterized protein</fullName>
    </submittedName>
</protein>
<sequence>MTQNEAEADPIAVKAEAARAALAGLAPAGFFEDRPGRAMLLVTQETVGMSLSMAVRSCALTRQIPAVAHLLRDLRAELARRLGEDRVTQLRGSISSGTPPWFEAIDHKGRVVVSGERPDTWTA</sequence>
<organism evidence="1 2">
    <name type="scientific">Rhodovastum atsumiense</name>
    <dbReference type="NCBI Taxonomy" id="504468"/>
    <lineage>
        <taxon>Bacteria</taxon>
        <taxon>Pseudomonadati</taxon>
        <taxon>Pseudomonadota</taxon>
        <taxon>Alphaproteobacteria</taxon>
        <taxon>Acetobacterales</taxon>
        <taxon>Acetobacteraceae</taxon>
        <taxon>Rhodovastum</taxon>
    </lineage>
</organism>
<proteinExistence type="predicted"/>
<keyword evidence="2" id="KW-1185">Reference proteome</keyword>
<accession>A0A5M6IX27</accession>
<comment type="caution">
    <text evidence="1">The sequence shown here is derived from an EMBL/GenBank/DDBJ whole genome shotgun (WGS) entry which is preliminary data.</text>
</comment>
<dbReference type="EMBL" id="VWPK01000016">
    <property type="protein sequence ID" value="KAA5611925.1"/>
    <property type="molecule type" value="Genomic_DNA"/>
</dbReference>
<evidence type="ECO:0000313" key="2">
    <source>
        <dbReference type="Proteomes" id="UP000325255"/>
    </source>
</evidence>
<gene>
    <name evidence="1" type="ORF">F1189_11720</name>
</gene>
<evidence type="ECO:0000313" key="1">
    <source>
        <dbReference type="EMBL" id="KAA5611925.1"/>
    </source>
</evidence>